<sequence length="267" mass="29539">MTRPIDAEENAYFVRLGPHCYSPTEHAGGTWREDELHLAPVAGLVVHEMERWRQAHLDPAMRFSRFSFELLGQIPRGTIEMHTEVVRPGRTIELIETTMTIGRVIIRGRAWLLSTEDTSAVAGSPFDPLPDPETQPDFRMSDIWPGGFIASLRGKRVGPVEPGRGCAWLTTDVELVTGEPVSPLASFCALVDAANGIAIRQKPTDWMYPNVEWTVHLFTQPQGRWVGLDTRVSFGPDGLGLTSSVLHDLGGPVGMLQQSLTVRPLHT</sequence>
<feature type="domain" description="Acyl-CoA thioesterase-like C-terminal" evidence="2">
    <location>
        <begin position="164"/>
        <end position="262"/>
    </location>
</feature>
<evidence type="ECO:0000313" key="3">
    <source>
        <dbReference type="EMBL" id="BEH03417.1"/>
    </source>
</evidence>
<protein>
    <submittedName>
        <fullName evidence="3">Thioesterase family protein</fullName>
    </submittedName>
</protein>
<dbReference type="Proteomes" id="UP001431656">
    <property type="component" value="Chromosome"/>
</dbReference>
<keyword evidence="4" id="KW-1185">Reference proteome</keyword>
<organism evidence="3 4">
    <name type="scientific">Brooklawnia propionicigenes</name>
    <dbReference type="NCBI Taxonomy" id="3041175"/>
    <lineage>
        <taxon>Bacteria</taxon>
        <taxon>Bacillati</taxon>
        <taxon>Actinomycetota</taxon>
        <taxon>Actinomycetes</taxon>
        <taxon>Propionibacteriales</taxon>
        <taxon>Propionibacteriaceae</taxon>
        <taxon>Brooklawnia</taxon>
    </lineage>
</organism>
<dbReference type="InterPro" id="IPR049449">
    <property type="entry name" value="TesB_ACOT8-like_N"/>
</dbReference>
<accession>A0AAN0MIE6</accession>
<gene>
    <name evidence="3" type="ORF">brsh051_26980</name>
</gene>
<dbReference type="Pfam" id="PF13622">
    <property type="entry name" value="4HBT_3"/>
    <property type="match status" value="1"/>
</dbReference>
<feature type="domain" description="Acyl-CoA thioesterase-like N-terminal HotDog" evidence="1">
    <location>
        <begin position="35"/>
        <end position="112"/>
    </location>
</feature>
<reference evidence="3" key="1">
    <citation type="journal article" date="2024" name="Int. J. Syst. Evol. Microbiol.">
        <title>Brooklawnia propionicigenes sp. nov., a facultatively anaerobic, propionate-producing bacterium isolated from a methanogenic reactor treating waste from cattle farms.</title>
        <authorList>
            <person name="Akita Y."/>
            <person name="Ueki A."/>
            <person name="Tonouchi A."/>
            <person name="Sugawara Y."/>
            <person name="Honma S."/>
            <person name="Kaku N."/>
            <person name="Ueki K."/>
        </authorList>
    </citation>
    <scope>NUCLEOTIDE SEQUENCE</scope>
    <source>
        <strain evidence="3">SH051</strain>
    </source>
</reference>
<dbReference type="KEGG" id="broo:brsh051_26980"/>
<dbReference type="SUPFAM" id="SSF54637">
    <property type="entry name" value="Thioesterase/thiol ester dehydrase-isomerase"/>
    <property type="match status" value="1"/>
</dbReference>
<name>A0AAN0MIE6_9ACTN</name>
<dbReference type="Pfam" id="PF20789">
    <property type="entry name" value="4HBT_3C"/>
    <property type="match status" value="1"/>
</dbReference>
<evidence type="ECO:0000259" key="2">
    <source>
        <dbReference type="Pfam" id="PF20789"/>
    </source>
</evidence>
<dbReference type="Gene3D" id="2.40.160.210">
    <property type="entry name" value="Acyl-CoA thioesterase, double hotdog domain"/>
    <property type="match status" value="1"/>
</dbReference>
<dbReference type="EMBL" id="AP028056">
    <property type="protein sequence ID" value="BEH03417.1"/>
    <property type="molecule type" value="Genomic_DNA"/>
</dbReference>
<dbReference type="InterPro" id="IPR029069">
    <property type="entry name" value="HotDog_dom_sf"/>
</dbReference>
<evidence type="ECO:0000259" key="1">
    <source>
        <dbReference type="Pfam" id="PF13622"/>
    </source>
</evidence>
<dbReference type="RefSeq" id="WP_286265896.1">
    <property type="nucleotide sequence ID" value="NZ_AP028056.1"/>
</dbReference>
<dbReference type="InterPro" id="IPR049450">
    <property type="entry name" value="ACOT8-like_C"/>
</dbReference>
<dbReference type="AlphaFoldDB" id="A0AAN0MIE6"/>
<proteinExistence type="predicted"/>
<evidence type="ECO:0000313" key="4">
    <source>
        <dbReference type="Proteomes" id="UP001431656"/>
    </source>
</evidence>
<dbReference type="InterPro" id="IPR042171">
    <property type="entry name" value="Acyl-CoA_hotdog"/>
</dbReference>